<feature type="compositionally biased region" description="Gly residues" evidence="2">
    <location>
        <begin position="565"/>
        <end position="576"/>
    </location>
</feature>
<accession>A0A150H062</accession>
<feature type="compositionally biased region" description="Pro residues" evidence="2">
    <location>
        <begin position="398"/>
        <end position="412"/>
    </location>
</feature>
<evidence type="ECO:0000256" key="2">
    <source>
        <dbReference type="SAM" id="MobiDB-lite"/>
    </source>
</evidence>
<organism evidence="3 4">
    <name type="scientific">Gonium pectorale</name>
    <name type="common">Green alga</name>
    <dbReference type="NCBI Taxonomy" id="33097"/>
    <lineage>
        <taxon>Eukaryota</taxon>
        <taxon>Viridiplantae</taxon>
        <taxon>Chlorophyta</taxon>
        <taxon>core chlorophytes</taxon>
        <taxon>Chlorophyceae</taxon>
        <taxon>CS clade</taxon>
        <taxon>Chlamydomonadales</taxon>
        <taxon>Volvocaceae</taxon>
        <taxon>Gonium</taxon>
    </lineage>
</organism>
<feature type="region of interest" description="Disordered" evidence="2">
    <location>
        <begin position="542"/>
        <end position="630"/>
    </location>
</feature>
<dbReference type="EMBL" id="LSYV01000003">
    <property type="protein sequence ID" value="KXZ55556.1"/>
    <property type="molecule type" value="Genomic_DNA"/>
</dbReference>
<feature type="region of interest" description="Disordered" evidence="2">
    <location>
        <begin position="504"/>
        <end position="528"/>
    </location>
</feature>
<reference evidence="4" key="1">
    <citation type="journal article" date="2016" name="Nat. Commun.">
        <title>The Gonium pectorale genome demonstrates co-option of cell cycle regulation during the evolution of multicellularity.</title>
        <authorList>
            <person name="Hanschen E.R."/>
            <person name="Marriage T.N."/>
            <person name="Ferris P.J."/>
            <person name="Hamaji T."/>
            <person name="Toyoda A."/>
            <person name="Fujiyama A."/>
            <person name="Neme R."/>
            <person name="Noguchi H."/>
            <person name="Minakuchi Y."/>
            <person name="Suzuki M."/>
            <person name="Kawai-Toyooka H."/>
            <person name="Smith D.R."/>
            <person name="Sparks H."/>
            <person name="Anderson J."/>
            <person name="Bakaric R."/>
            <person name="Luria V."/>
            <person name="Karger A."/>
            <person name="Kirschner M.W."/>
            <person name="Durand P.M."/>
            <person name="Michod R.E."/>
            <person name="Nozaki H."/>
            <person name="Olson B.J."/>
        </authorList>
    </citation>
    <scope>NUCLEOTIDE SEQUENCE [LARGE SCALE GENOMIC DNA]</scope>
    <source>
        <strain evidence="4">NIES-2863</strain>
    </source>
</reference>
<evidence type="ECO:0000256" key="1">
    <source>
        <dbReference type="SAM" id="Coils"/>
    </source>
</evidence>
<feature type="region of interest" description="Disordered" evidence="2">
    <location>
        <begin position="391"/>
        <end position="490"/>
    </location>
</feature>
<evidence type="ECO:0000313" key="4">
    <source>
        <dbReference type="Proteomes" id="UP000075714"/>
    </source>
</evidence>
<feature type="compositionally biased region" description="Low complexity" evidence="2">
    <location>
        <begin position="551"/>
        <end position="564"/>
    </location>
</feature>
<proteinExistence type="predicted"/>
<feature type="compositionally biased region" description="Low complexity" evidence="2">
    <location>
        <begin position="425"/>
        <end position="438"/>
    </location>
</feature>
<name>A0A150H062_GONPE</name>
<dbReference type="AlphaFoldDB" id="A0A150H062"/>
<evidence type="ECO:0000313" key="3">
    <source>
        <dbReference type="EMBL" id="KXZ55556.1"/>
    </source>
</evidence>
<feature type="compositionally biased region" description="Polar residues" evidence="2">
    <location>
        <begin position="271"/>
        <end position="281"/>
    </location>
</feature>
<sequence length="630" mass="62499">MVLLKEVQAVLIGLENKLDAQTFDLGVAAVERSELRKELRDEKAKEVAPFHTVDFRSTELLREQVRSLQYSVRSAEAKLEAAERKNSALELEAASLSMTLREAGGSPDMAQEMRRLRDTTRNAEARALHLEGQVVTLLQQMESDRQAATQMARAQAARQAALEERLRAALGLAAAARVAGGAAAAGARSNVVSSVGGPRKSSARGGTIVDGWDQGATEEDGGRGGEAGGSGRTLDYGGSDVPFDTDHPGHVPDGSGGDGARGMGIAESRSSKYFRQSGYSPGSSIGAAGSTRGRGSSAAGRDRSPHSPPRSPVGRSLSHSPGSNIPALYPLFNAKARNSHAFSVDASTWHSSNPSIAGGGSFVGGPTYGGGASFTGGASYTGGASFPGTASFAGDAGGPPPQPPLLHLPPPSHTSQRDMGLSPRSASAGSGIGAAFSVAGGGAGGGTSSRPQSGHPYGSGPGLEVLQEGRGMRSMSASSRDAAGPGEPVRAINSSATVTSRTLLPSVSNGSAGGGTGGGGSSGAGTARSSAGLGILSLRVSTGTGSGSGSGTRRSTGQGSAVAAGGAGAGAGGGSGMQVIGSEARQADSGQLIAEPAGGAPRAADGVRPETPCVQESSTLLAVGSGPNAP</sequence>
<feature type="compositionally biased region" description="Gly residues" evidence="2">
    <location>
        <begin position="511"/>
        <end position="523"/>
    </location>
</feature>
<dbReference type="STRING" id="33097.A0A150H062"/>
<dbReference type="Proteomes" id="UP000075714">
    <property type="component" value="Unassembled WGS sequence"/>
</dbReference>
<gene>
    <name evidence="3" type="ORF">GPECTOR_2g1105</name>
</gene>
<feature type="coiled-coil region" evidence="1">
    <location>
        <begin position="65"/>
        <end position="99"/>
    </location>
</feature>
<keyword evidence="1" id="KW-0175">Coiled coil</keyword>
<comment type="caution">
    <text evidence="3">The sequence shown here is derived from an EMBL/GenBank/DDBJ whole genome shotgun (WGS) entry which is preliminary data.</text>
</comment>
<feature type="region of interest" description="Disordered" evidence="2">
    <location>
        <begin position="186"/>
        <end position="324"/>
    </location>
</feature>
<feature type="compositionally biased region" description="Low complexity" evidence="2">
    <location>
        <begin position="472"/>
        <end position="484"/>
    </location>
</feature>
<dbReference type="OrthoDB" id="546582at2759"/>
<protein>
    <submittedName>
        <fullName evidence="3">Uncharacterized protein</fullName>
    </submittedName>
</protein>
<feature type="compositionally biased region" description="Low complexity" evidence="2">
    <location>
        <begin position="282"/>
        <end position="299"/>
    </location>
</feature>
<keyword evidence="4" id="KW-1185">Reference proteome</keyword>